<dbReference type="Pfam" id="PF01138">
    <property type="entry name" value="RNase_PH"/>
    <property type="match status" value="2"/>
</dbReference>
<dbReference type="PROSITE" id="PS50084">
    <property type="entry name" value="KH_TYPE_1"/>
    <property type="match status" value="1"/>
</dbReference>
<comment type="caution">
    <text evidence="10">The sequence shown here is derived from an EMBL/GenBank/DDBJ whole genome shotgun (WGS) entry which is preliminary data.</text>
</comment>
<dbReference type="GO" id="GO:0000175">
    <property type="term" value="F:3'-5'-RNA exonuclease activity"/>
    <property type="evidence" value="ECO:0007669"/>
    <property type="project" value="TreeGrafter"/>
</dbReference>
<dbReference type="CDD" id="cd11364">
    <property type="entry name" value="RNase_PH_PNPase_2"/>
    <property type="match status" value="1"/>
</dbReference>
<dbReference type="SUPFAM" id="SSF54791">
    <property type="entry name" value="Eukaryotic type KH-domain (KH-domain type I)"/>
    <property type="match status" value="1"/>
</dbReference>
<dbReference type="NCBIfam" id="TIGR03591">
    <property type="entry name" value="polynuc_phos"/>
    <property type="match status" value="1"/>
</dbReference>
<dbReference type="GO" id="GO:0004654">
    <property type="term" value="F:polyribonucleotide nucleotidyltransferase activity"/>
    <property type="evidence" value="ECO:0007669"/>
    <property type="project" value="UniProtKB-UniRule"/>
</dbReference>
<dbReference type="SUPFAM" id="SSF46915">
    <property type="entry name" value="Polynucleotide phosphorylase/guanosine pentaphosphate synthase (PNPase/GPSI), domain 3"/>
    <property type="match status" value="1"/>
</dbReference>
<dbReference type="AlphaFoldDB" id="A0A4U8TAC9"/>
<dbReference type="PROSITE" id="PS50126">
    <property type="entry name" value="S1"/>
    <property type="match status" value="1"/>
</dbReference>
<comment type="function">
    <text evidence="8">Involved in mRNA degradation. Catalyzes the phosphorolysis of single-stranded polyribonucleotides processively in the 3'- to 5'-direction.</text>
</comment>
<evidence type="ECO:0000259" key="9">
    <source>
        <dbReference type="PROSITE" id="PS50126"/>
    </source>
</evidence>
<evidence type="ECO:0000256" key="4">
    <source>
        <dbReference type="ARBA" id="ARBA00022695"/>
    </source>
</evidence>
<keyword evidence="3 8" id="KW-0808">Transferase</keyword>
<accession>A0A4U8TAC9</accession>
<keyword evidence="7 8" id="KW-0694">RNA-binding</keyword>
<dbReference type="GO" id="GO:0003723">
    <property type="term" value="F:RNA binding"/>
    <property type="evidence" value="ECO:0007669"/>
    <property type="project" value="UniProtKB-UniRule"/>
</dbReference>
<dbReference type="InterPro" id="IPR003029">
    <property type="entry name" value="S1_domain"/>
</dbReference>
<dbReference type="SMART" id="SM00322">
    <property type="entry name" value="KH"/>
    <property type="match status" value="1"/>
</dbReference>
<dbReference type="RefSeq" id="WP_034352385.1">
    <property type="nucleotide sequence ID" value="NZ_JRPR02000002.1"/>
</dbReference>
<gene>
    <name evidence="8" type="primary">pnp</name>
    <name evidence="10" type="ORF">LS71_004305</name>
</gene>
<dbReference type="Pfam" id="PF03726">
    <property type="entry name" value="PNPase"/>
    <property type="match status" value="1"/>
</dbReference>
<keyword evidence="5 8" id="KW-0479">Metal-binding</keyword>
<evidence type="ECO:0000256" key="5">
    <source>
        <dbReference type="ARBA" id="ARBA00022723"/>
    </source>
</evidence>
<dbReference type="EC" id="2.7.7.8" evidence="8"/>
<dbReference type="GO" id="GO:0000287">
    <property type="term" value="F:magnesium ion binding"/>
    <property type="evidence" value="ECO:0007669"/>
    <property type="project" value="UniProtKB-UniRule"/>
</dbReference>
<evidence type="ECO:0000256" key="1">
    <source>
        <dbReference type="ARBA" id="ARBA00007404"/>
    </source>
</evidence>
<dbReference type="HAMAP" id="MF_01595">
    <property type="entry name" value="PNPase"/>
    <property type="match status" value="1"/>
</dbReference>
<dbReference type="Gene3D" id="3.30.1370.10">
    <property type="entry name" value="K Homology domain, type 1"/>
    <property type="match status" value="1"/>
</dbReference>
<proteinExistence type="inferred from homology"/>
<feature type="binding site" evidence="8">
    <location>
        <position position="490"/>
    </location>
    <ligand>
        <name>Mg(2+)</name>
        <dbReference type="ChEBI" id="CHEBI:18420"/>
    </ligand>
</feature>
<dbReference type="EMBL" id="JRPR02000002">
    <property type="protein sequence ID" value="TLD96826.1"/>
    <property type="molecule type" value="Genomic_DNA"/>
</dbReference>
<dbReference type="Pfam" id="PF00575">
    <property type="entry name" value="S1"/>
    <property type="match status" value="1"/>
</dbReference>
<dbReference type="Gene3D" id="3.30.230.70">
    <property type="entry name" value="GHMP Kinase, N-terminal domain"/>
    <property type="match status" value="2"/>
</dbReference>
<comment type="similarity">
    <text evidence="1 8">Belongs to the polyribonucleotide nucleotidyltransferase family.</text>
</comment>
<organism evidence="10 11">
    <name type="scientific">Helicobacter jaachi</name>
    <dbReference type="NCBI Taxonomy" id="1677920"/>
    <lineage>
        <taxon>Bacteria</taxon>
        <taxon>Pseudomonadati</taxon>
        <taxon>Campylobacterota</taxon>
        <taxon>Epsilonproteobacteria</taxon>
        <taxon>Campylobacterales</taxon>
        <taxon>Helicobacteraceae</taxon>
        <taxon>Helicobacter</taxon>
    </lineage>
</organism>
<dbReference type="InterPro" id="IPR001247">
    <property type="entry name" value="ExoRNase_PH_dom1"/>
</dbReference>
<comment type="subcellular location">
    <subcellularLocation>
        <location evidence="8">Cytoplasm</location>
    </subcellularLocation>
</comment>
<dbReference type="InterPro" id="IPR004088">
    <property type="entry name" value="KH_dom_type_1"/>
</dbReference>
<dbReference type="InterPro" id="IPR015847">
    <property type="entry name" value="ExoRNase_PH_dom2"/>
</dbReference>
<dbReference type="FunFam" id="3.30.230.70:FF:000029">
    <property type="entry name" value="Polyribonucleotide nucleotidyltransferase"/>
    <property type="match status" value="1"/>
</dbReference>
<dbReference type="PANTHER" id="PTHR11252">
    <property type="entry name" value="POLYRIBONUCLEOTIDE NUCLEOTIDYLTRANSFERASE"/>
    <property type="match status" value="1"/>
</dbReference>
<comment type="catalytic activity">
    <reaction evidence="8">
        <text>RNA(n+1) + phosphate = RNA(n) + a ribonucleoside 5'-diphosphate</text>
        <dbReference type="Rhea" id="RHEA:22096"/>
        <dbReference type="Rhea" id="RHEA-COMP:14527"/>
        <dbReference type="Rhea" id="RHEA-COMP:17342"/>
        <dbReference type="ChEBI" id="CHEBI:43474"/>
        <dbReference type="ChEBI" id="CHEBI:57930"/>
        <dbReference type="ChEBI" id="CHEBI:140395"/>
        <dbReference type="EC" id="2.7.7.8"/>
    </reaction>
</comment>
<dbReference type="GO" id="GO:0005829">
    <property type="term" value="C:cytosol"/>
    <property type="evidence" value="ECO:0007669"/>
    <property type="project" value="TreeGrafter"/>
</dbReference>
<dbReference type="CDD" id="cd02393">
    <property type="entry name" value="KH-I_PNPase"/>
    <property type="match status" value="1"/>
</dbReference>
<dbReference type="Pfam" id="PF00013">
    <property type="entry name" value="KH_1"/>
    <property type="match status" value="1"/>
</dbReference>
<evidence type="ECO:0000313" key="10">
    <source>
        <dbReference type="EMBL" id="TLD96826.1"/>
    </source>
</evidence>
<dbReference type="InterPro" id="IPR012162">
    <property type="entry name" value="PNPase"/>
</dbReference>
<dbReference type="SUPFAM" id="SSF50249">
    <property type="entry name" value="Nucleic acid-binding proteins"/>
    <property type="match status" value="1"/>
</dbReference>
<comment type="cofactor">
    <cofactor evidence="8">
        <name>Mg(2+)</name>
        <dbReference type="ChEBI" id="CHEBI:18420"/>
    </cofactor>
</comment>
<dbReference type="PIRSF" id="PIRSF005499">
    <property type="entry name" value="PNPase"/>
    <property type="match status" value="1"/>
</dbReference>
<dbReference type="InterPro" id="IPR036612">
    <property type="entry name" value="KH_dom_type_1_sf"/>
</dbReference>
<dbReference type="InterPro" id="IPR027408">
    <property type="entry name" value="PNPase/RNase_PH_dom_sf"/>
</dbReference>
<sequence length="705" mass="77006">MHEIHIELENLAEKYTLNYVAQASNGALLYQNGGSVLLASVCAQENEQYDDDFLPLSVQYIEKSYASAKFPSGFVKREGKPSEFEILTSRLIDRTLRPLFPKGYTLNTAIVVMVLSYDGKSDLQLNALNAAANALYISNLPLPSLRDNAVCGVRIGRKNGAFIINPTMEQLSQSELDLFVSGRGDELLMIEMKSIRSENGANELDEYDFLKALECAKSYISNATQAYHTHFSPHKKPPLALEIIESSLDSIILEQIATRYHAQLTQAITHMAKSESHAKLQSLIKQVASECELPQKEAQAYVMACKKQIVRAMILQDKRRADGRGLKEVRPISIQTNILPCVHGSVLFTRGQTQALVSATIGVENDAQSYEMLGSKTALKKRFLFHYNFPGFSVGEASMIGAVGRRELGHGNLAKRALESSLKSPDKTIRLVSEILESNGSSSMASVCGGSLALCACGIEVDSLIAGVAMGLITQDDEYAILTDISGLEDHDGDMDFKVAGGYKGISAMQMDIKLGGITHTILTQALFQAKEAREQILGIMEGAKARIVLNSAILPKSESFFIPPHKIAEVIGAGGRVIRDIIERFGVGIDLARESGAVHISATNLESLQKAKAFILGLVGDKAERVDWESYAVGERFIGKIKNIVDFGVFVELPRGGDGLIHISKIARDKSKSLNEFLQGVSEVECEVLSQHKNKVELGLVRVI</sequence>
<evidence type="ECO:0000256" key="8">
    <source>
        <dbReference type="HAMAP-Rule" id="MF_01595"/>
    </source>
</evidence>
<evidence type="ECO:0000256" key="3">
    <source>
        <dbReference type="ARBA" id="ARBA00022679"/>
    </source>
</evidence>
<dbReference type="CDD" id="cd00164">
    <property type="entry name" value="S1_like"/>
    <property type="match status" value="1"/>
</dbReference>
<keyword evidence="4 8" id="KW-0548">Nucleotidyltransferase</keyword>
<dbReference type="GO" id="GO:0006396">
    <property type="term" value="P:RNA processing"/>
    <property type="evidence" value="ECO:0007669"/>
    <property type="project" value="InterPro"/>
</dbReference>
<reference evidence="10 11" key="1">
    <citation type="journal article" date="2014" name="Genome Announc.">
        <title>Draft genome sequences of eight enterohepatic helicobacter species isolated from both laboratory and wild rodents.</title>
        <authorList>
            <person name="Sheh A."/>
            <person name="Shen Z."/>
            <person name="Fox J.G."/>
        </authorList>
    </citation>
    <scope>NUCLEOTIDE SEQUENCE [LARGE SCALE GENOMIC DNA]</scope>
    <source>
        <strain evidence="10 11">MIT 09-6949</strain>
    </source>
</reference>
<dbReference type="InterPro" id="IPR012340">
    <property type="entry name" value="NA-bd_OB-fold"/>
</dbReference>
<dbReference type="InterPro" id="IPR015848">
    <property type="entry name" value="PNPase_PH_RNA-bd_bac/org-type"/>
</dbReference>
<dbReference type="SUPFAM" id="SSF55666">
    <property type="entry name" value="Ribonuclease PH domain 2-like"/>
    <property type="match status" value="2"/>
</dbReference>
<dbReference type="OrthoDB" id="9804305at2"/>
<dbReference type="PANTHER" id="PTHR11252:SF0">
    <property type="entry name" value="POLYRIBONUCLEOTIDE NUCLEOTIDYLTRANSFERASE 1, MITOCHONDRIAL"/>
    <property type="match status" value="1"/>
</dbReference>
<keyword evidence="11" id="KW-1185">Reference proteome</keyword>
<dbReference type="GO" id="GO:0006402">
    <property type="term" value="P:mRNA catabolic process"/>
    <property type="evidence" value="ECO:0007669"/>
    <property type="project" value="UniProtKB-UniRule"/>
</dbReference>
<dbReference type="STRING" id="1677920.LS71_00875"/>
<name>A0A4U8TAC9_9HELI</name>
<dbReference type="SUPFAM" id="SSF54211">
    <property type="entry name" value="Ribosomal protein S5 domain 2-like"/>
    <property type="match status" value="2"/>
</dbReference>
<keyword evidence="2 8" id="KW-0963">Cytoplasm</keyword>
<dbReference type="InterPro" id="IPR004087">
    <property type="entry name" value="KH_dom"/>
</dbReference>
<dbReference type="InterPro" id="IPR020568">
    <property type="entry name" value="Ribosomal_Su5_D2-typ_SF"/>
</dbReference>
<evidence type="ECO:0000313" key="11">
    <source>
        <dbReference type="Proteomes" id="UP000029733"/>
    </source>
</evidence>
<dbReference type="Gene3D" id="2.40.50.140">
    <property type="entry name" value="Nucleic acid-binding proteins"/>
    <property type="match status" value="1"/>
</dbReference>
<dbReference type="InterPro" id="IPR036345">
    <property type="entry name" value="ExoRNase_PH_dom2_sf"/>
</dbReference>
<dbReference type="Pfam" id="PF03725">
    <property type="entry name" value="RNase_PH_C"/>
    <property type="match status" value="2"/>
</dbReference>
<keyword evidence="6 8" id="KW-0460">Magnesium</keyword>
<dbReference type="FunFam" id="3.30.1370.10:FF:000001">
    <property type="entry name" value="Polyribonucleotide nucleotidyltransferase"/>
    <property type="match status" value="1"/>
</dbReference>
<dbReference type="InterPro" id="IPR036456">
    <property type="entry name" value="PNPase_PH_RNA-bd_sf"/>
</dbReference>
<feature type="binding site" evidence="8">
    <location>
        <position position="496"/>
    </location>
    <ligand>
        <name>Mg(2+)</name>
        <dbReference type="ChEBI" id="CHEBI:18420"/>
    </ligand>
</feature>
<protein>
    <recommendedName>
        <fullName evidence="8">Polyribonucleotide nucleotidyltransferase</fullName>
        <ecNumber evidence="8">2.7.7.8</ecNumber>
    </recommendedName>
    <alternativeName>
        <fullName evidence="8">Polynucleotide phosphorylase</fullName>
        <shortName evidence="8">PNPase</shortName>
    </alternativeName>
</protein>
<evidence type="ECO:0000256" key="2">
    <source>
        <dbReference type="ARBA" id="ARBA00022490"/>
    </source>
</evidence>
<evidence type="ECO:0000256" key="7">
    <source>
        <dbReference type="ARBA" id="ARBA00022884"/>
    </source>
</evidence>
<dbReference type="NCBIfam" id="NF008805">
    <property type="entry name" value="PRK11824.1"/>
    <property type="match status" value="1"/>
</dbReference>
<dbReference type="Proteomes" id="UP000029733">
    <property type="component" value="Unassembled WGS sequence"/>
</dbReference>
<evidence type="ECO:0000256" key="6">
    <source>
        <dbReference type="ARBA" id="ARBA00022842"/>
    </source>
</evidence>
<feature type="domain" description="S1 motif" evidence="9">
    <location>
        <begin position="635"/>
        <end position="704"/>
    </location>
</feature>
<dbReference type="SMART" id="SM00316">
    <property type="entry name" value="S1"/>
    <property type="match status" value="1"/>
</dbReference>